<accession>A0A8I1MV99</accession>
<name>A0A8I1MV99_THIA3</name>
<dbReference type="RefSeq" id="WP_276728332.1">
    <property type="nucleotide sequence ID" value="NZ_JAFKMR010000012.1"/>
</dbReference>
<organism evidence="3 4">
    <name type="scientific">Thiomonas arsenitoxydans (strain DSM 22701 / CIP 110005 / 3As)</name>
    <dbReference type="NCBI Taxonomy" id="426114"/>
    <lineage>
        <taxon>Bacteria</taxon>
        <taxon>Pseudomonadati</taxon>
        <taxon>Pseudomonadota</taxon>
        <taxon>Betaproteobacteria</taxon>
        <taxon>Burkholderiales</taxon>
        <taxon>Thiomonas</taxon>
    </lineage>
</organism>
<proteinExistence type="predicted"/>
<dbReference type="PANTHER" id="PTHR30469:SF33">
    <property type="entry name" value="SLR1207 PROTEIN"/>
    <property type="match status" value="1"/>
</dbReference>
<dbReference type="PANTHER" id="PTHR30469">
    <property type="entry name" value="MULTIDRUG RESISTANCE PROTEIN MDTA"/>
    <property type="match status" value="1"/>
</dbReference>
<keyword evidence="2" id="KW-0812">Transmembrane</keyword>
<dbReference type="Gene3D" id="2.40.30.170">
    <property type="match status" value="1"/>
</dbReference>
<feature type="transmembrane region" description="Helical" evidence="2">
    <location>
        <begin position="25"/>
        <end position="46"/>
    </location>
</feature>
<dbReference type="Gene3D" id="1.10.287.470">
    <property type="entry name" value="Helix hairpin bin"/>
    <property type="match status" value="1"/>
</dbReference>
<keyword evidence="2" id="KW-0472">Membrane</keyword>
<dbReference type="SUPFAM" id="SSF111369">
    <property type="entry name" value="HlyD-like secretion proteins"/>
    <property type="match status" value="1"/>
</dbReference>
<evidence type="ECO:0000256" key="1">
    <source>
        <dbReference type="SAM" id="MobiDB-lite"/>
    </source>
</evidence>
<dbReference type="GO" id="GO:1990281">
    <property type="term" value="C:efflux pump complex"/>
    <property type="evidence" value="ECO:0007669"/>
    <property type="project" value="TreeGrafter"/>
</dbReference>
<dbReference type="AlphaFoldDB" id="A0A8I1MV99"/>
<dbReference type="Proteomes" id="UP000664800">
    <property type="component" value="Unassembled WGS sequence"/>
</dbReference>
<comment type="caution">
    <text evidence="3">The sequence shown here is derived from an EMBL/GenBank/DDBJ whole genome shotgun (WGS) entry which is preliminary data.</text>
</comment>
<evidence type="ECO:0000313" key="4">
    <source>
        <dbReference type="Proteomes" id="UP000664800"/>
    </source>
</evidence>
<protein>
    <submittedName>
        <fullName evidence="3">HlyD family efflux transporter periplasmic adaptor subunit</fullName>
    </submittedName>
</protein>
<gene>
    <name evidence="3" type="ORF">J0I24_04250</name>
</gene>
<evidence type="ECO:0000313" key="3">
    <source>
        <dbReference type="EMBL" id="MBN8743500.1"/>
    </source>
</evidence>
<sequence length="411" mass="43007">MTEPSDASQVDVLLDARPRSRARRWISITLLLLALGVAGSLLLRFLEGNTTPYYMAPIIRGDLRPQLSIKGRAYLVGEITVRAPRDALITAVPVAPGDTVAPGQALAVVDTSAFAQAIDADRLALAAARDQLARAFVESRLADARIARYDKVWGESAHRVPSLDEMDTARAAVRSAALAVRRDRVLLAAAQRRLDDDMANLQATLPRAPIAGVVVRPLVAPGSQVQAGQPLLELAPLDAPARVIVPLPPGIESLPAGQSAQVVISGTDGAERAATLLRTTTDPAGVRQAEFALAPDPRIPPAAAATLKMTLPVRHHVLLAPNTALAFAPHCSTQPELERSSLCLLDRDGTARSVSIIAGPSDGHRTQILGGPVRPGQLAIIGWRAAPGASGPKSGTPARDPAIAPSTPTAP</sequence>
<dbReference type="GO" id="GO:0015562">
    <property type="term" value="F:efflux transmembrane transporter activity"/>
    <property type="evidence" value="ECO:0007669"/>
    <property type="project" value="TreeGrafter"/>
</dbReference>
<keyword evidence="2" id="KW-1133">Transmembrane helix</keyword>
<feature type="region of interest" description="Disordered" evidence="1">
    <location>
        <begin position="385"/>
        <end position="411"/>
    </location>
</feature>
<dbReference type="EMBL" id="JAFKMR010000012">
    <property type="protein sequence ID" value="MBN8743500.1"/>
    <property type="molecule type" value="Genomic_DNA"/>
</dbReference>
<dbReference type="Gene3D" id="2.40.50.100">
    <property type="match status" value="1"/>
</dbReference>
<evidence type="ECO:0000256" key="2">
    <source>
        <dbReference type="SAM" id="Phobius"/>
    </source>
</evidence>
<reference evidence="3" key="1">
    <citation type="submission" date="2021-02" db="EMBL/GenBank/DDBJ databases">
        <title>Thiocyanate and organic carbon inputs drive convergent selection for specific autotrophic Afipia and Thiobacillus strains within complex microbiomes.</title>
        <authorList>
            <person name="Huddy R.J."/>
            <person name="Sachdeva R."/>
            <person name="Kadzinga F."/>
            <person name="Kantor R.S."/>
            <person name="Harrison S.T.L."/>
            <person name="Banfield J.F."/>
        </authorList>
    </citation>
    <scope>NUCLEOTIDE SEQUENCE</scope>
    <source>
        <strain evidence="3">SCN18_13_7_16_R3_B_64_19</strain>
    </source>
</reference>